<feature type="compositionally biased region" description="Low complexity" evidence="1">
    <location>
        <begin position="137"/>
        <end position="151"/>
    </location>
</feature>
<dbReference type="Pfam" id="PF16501">
    <property type="entry name" value="SCAPER_N"/>
    <property type="match status" value="1"/>
</dbReference>
<feature type="compositionally biased region" description="Basic and acidic residues" evidence="1">
    <location>
        <begin position="400"/>
        <end position="411"/>
    </location>
</feature>
<gene>
    <name evidence="4" type="primary">LOC125177975</name>
</gene>
<evidence type="ECO:0000313" key="4">
    <source>
        <dbReference type="RefSeq" id="XP_047736697.1"/>
    </source>
</evidence>
<organism evidence="3 4">
    <name type="scientific">Hyalella azteca</name>
    <name type="common">Amphipod</name>
    <dbReference type="NCBI Taxonomy" id="294128"/>
    <lineage>
        <taxon>Eukaryota</taxon>
        <taxon>Metazoa</taxon>
        <taxon>Ecdysozoa</taxon>
        <taxon>Arthropoda</taxon>
        <taxon>Crustacea</taxon>
        <taxon>Multicrustacea</taxon>
        <taxon>Malacostraca</taxon>
        <taxon>Eumalacostraca</taxon>
        <taxon>Peracarida</taxon>
        <taxon>Amphipoda</taxon>
        <taxon>Senticaudata</taxon>
        <taxon>Talitrida</taxon>
        <taxon>Talitroidea</taxon>
        <taxon>Hyalellidae</taxon>
        <taxon>Hyalella</taxon>
    </lineage>
</organism>
<proteinExistence type="predicted"/>
<feature type="compositionally biased region" description="Polar residues" evidence="1">
    <location>
        <begin position="152"/>
        <end position="168"/>
    </location>
</feature>
<feature type="compositionally biased region" description="Basic and acidic residues" evidence="1">
    <location>
        <begin position="65"/>
        <end position="79"/>
    </location>
</feature>
<name>A0A979FIZ2_HYAAZ</name>
<dbReference type="AlphaFoldDB" id="A0A979FIZ2"/>
<feature type="compositionally biased region" description="Polar residues" evidence="1">
    <location>
        <begin position="430"/>
        <end position="443"/>
    </location>
</feature>
<accession>A0A979FIZ2</accession>
<feature type="compositionally biased region" description="Low complexity" evidence="1">
    <location>
        <begin position="620"/>
        <end position="630"/>
    </location>
</feature>
<evidence type="ECO:0000313" key="3">
    <source>
        <dbReference type="Proteomes" id="UP000694843"/>
    </source>
</evidence>
<feature type="region of interest" description="Disordered" evidence="1">
    <location>
        <begin position="706"/>
        <end position="884"/>
    </location>
</feature>
<evidence type="ECO:0000259" key="2">
    <source>
        <dbReference type="Pfam" id="PF16501"/>
    </source>
</evidence>
<feature type="compositionally biased region" description="Basic and acidic residues" evidence="1">
    <location>
        <begin position="874"/>
        <end position="884"/>
    </location>
</feature>
<feature type="compositionally biased region" description="Polar residues" evidence="1">
    <location>
        <begin position="631"/>
        <end position="647"/>
    </location>
</feature>
<protein>
    <submittedName>
        <fullName evidence="4">Microtubule-associated protein futsch-like</fullName>
    </submittedName>
</protein>
<feature type="domain" description="S phase cyclin A-associated protein in the endoplasmic reticulum N-terminal" evidence="2">
    <location>
        <begin position="204"/>
        <end position="294"/>
    </location>
</feature>
<dbReference type="OrthoDB" id="6360654at2759"/>
<feature type="region of interest" description="Disordered" evidence="1">
    <location>
        <begin position="395"/>
        <end position="443"/>
    </location>
</feature>
<feature type="compositionally biased region" description="Low complexity" evidence="1">
    <location>
        <begin position="1056"/>
        <end position="1084"/>
    </location>
</feature>
<feature type="compositionally biased region" description="Low complexity" evidence="1">
    <location>
        <begin position="47"/>
        <end position="56"/>
    </location>
</feature>
<feature type="region of interest" description="Disordered" evidence="1">
    <location>
        <begin position="618"/>
        <end position="647"/>
    </location>
</feature>
<dbReference type="OMA" id="WEVRTRS"/>
<evidence type="ECO:0000256" key="1">
    <source>
        <dbReference type="SAM" id="MobiDB-lite"/>
    </source>
</evidence>
<sequence>MKKKSKGLSPVVQTREEVVEHVKARLQEEGREARNLVAYSLPLQGFSSSSSSSSSSVDQLMAGGDQHKQELKPGARGSDEQASSSRTYFINPNVGYSYSAESPSGSSRLLPHSIPECPSEDPTYDSNNEEMSKCTGASASLPPLSPTSQASRTPLLSPTSSVMSSESLPRNHRLKVHDVGMGESSLSRRGSTKQEKRSRSVSAGRNPHQCLRARHWGFLFRNLQQAVDQIYQTCETDESVIECREAILMLERYTKDFRKLIEWLQIKWEYENTPPPQRPTSLAWEVRTRSQTKEPRPLTLKDVRRALNFDLVRQASSGNASDSNSNRSLSTSIADMTKVHQLAAELAADLSLSNRLNLAAKVDKVLSDHTSLENSPGARLESAFSDLVLEDVGVSDDGTSDSKSKVHKTDKNSTVFNEKPKSPKQKSPKINTGTSGKVSSSSQNDIIINKSTSEGIFKVPALPKKSNKLKSKTSESKNNIPTSQTQFISAEEGTKNVPVSFPVENRKTGDSLASNTDINGKLKLHPTADIIGTNDTATVTSGILEAREDMSSTISKDPTVRKDPTVSKDVGEKECNIQAPKVVSKNILSSNEYCSAGNEKVTNEAPKEDSACKSIKESKQVSVSKSETTSPTSEVLQCEPNPSDTSAQRIEATTSQLETREKLAVGRDTVVEVGTKVKASLPGEPKSNSIVDSKINTSLDTVTKSVLSTKTENRATGSSSRMENKINSSSKQDMKNSSKPESNSSSKQDVKNSSKPESNSASKQDMKNSSKPESNSSSKPDVKNTSKPESNSLSKQDVKNTSKPELNSSSKPDLKNSSKPESNSSSKQDMKNTSKPESKANSAVKTDNKCPSKSEARNISVTKSEFRVAVNSKTEAKKDGAEVKKNISEASTSVNASNKLAVGKTPVVTMNKAWQVRQAFNQSRAPVKQLPQPAGISSLGAPHRYSSPMHPQPWLSGSAASYSAHIRLRGNPQQQPGRARRGGGGGGGGDAFTRRPDRYEVPENAALVRSHTTLGTCTSGRSHGGRQTDYRRSVGDAPAGHGTSLQPSWADRVRGPSASSPSSIVPTTPSSSASTTSLLSSQGQ</sequence>
<feature type="compositionally biased region" description="Basic and acidic residues" evidence="1">
    <location>
        <begin position="992"/>
        <end position="1001"/>
    </location>
</feature>
<dbReference type="InterPro" id="IPR032446">
    <property type="entry name" value="SCAPER_N"/>
</dbReference>
<dbReference type="Proteomes" id="UP000694843">
    <property type="component" value="Unplaced"/>
</dbReference>
<dbReference type="PANTHER" id="PTHR31434:SF2">
    <property type="entry name" value="S PHASE CYCLIN A-ASSOCIATED PROTEIN IN THE ENDOPLASMIC RETICULUM"/>
    <property type="match status" value="1"/>
</dbReference>
<feature type="compositionally biased region" description="Basic and acidic residues" evidence="1">
    <location>
        <begin position="846"/>
        <end position="856"/>
    </location>
</feature>
<keyword evidence="3" id="KW-1185">Reference proteome</keyword>
<feature type="compositionally biased region" description="Basic and acidic residues" evidence="1">
    <location>
        <begin position="828"/>
        <end position="838"/>
    </location>
</feature>
<dbReference type="PANTHER" id="PTHR31434">
    <property type="entry name" value="S PHASE CYCLIN A-ASSOCIATED PROTEIN IN THE ENDOPLASMIC RETICULUM"/>
    <property type="match status" value="1"/>
</dbReference>
<dbReference type="GeneID" id="125177975"/>
<reference evidence="4" key="1">
    <citation type="submission" date="2025-08" db="UniProtKB">
        <authorList>
            <consortium name="RefSeq"/>
        </authorList>
    </citation>
    <scope>IDENTIFICATION</scope>
    <source>
        <tissue evidence="4">Whole organism</tissue>
    </source>
</reference>
<feature type="compositionally biased region" description="Polar residues" evidence="1">
    <location>
        <begin position="706"/>
        <end position="731"/>
    </location>
</feature>
<feature type="region of interest" description="Disordered" evidence="1">
    <location>
        <begin position="100"/>
        <end position="206"/>
    </location>
</feature>
<dbReference type="RefSeq" id="XP_047736697.1">
    <property type="nucleotide sequence ID" value="XM_047880741.1"/>
</dbReference>
<feature type="region of interest" description="Disordered" evidence="1">
    <location>
        <begin position="44"/>
        <end position="86"/>
    </location>
</feature>
<feature type="compositionally biased region" description="Polar residues" evidence="1">
    <location>
        <begin position="1010"/>
        <end position="1021"/>
    </location>
</feature>
<dbReference type="KEGG" id="hazt:125177975"/>
<feature type="region of interest" description="Disordered" evidence="1">
    <location>
        <begin position="923"/>
        <end position="1084"/>
    </location>
</feature>